<keyword evidence="3" id="KW-1185">Reference proteome</keyword>
<name>A0ABP7YR13_9ACTN</name>
<comment type="caution">
    <text evidence="2">The sequence shown here is derived from an EMBL/GenBank/DDBJ whole genome shotgun (WGS) entry which is preliminary data.</text>
</comment>
<evidence type="ECO:0008006" key="4">
    <source>
        <dbReference type="Google" id="ProtNLM"/>
    </source>
</evidence>
<dbReference type="Proteomes" id="UP001501845">
    <property type="component" value="Unassembled WGS sequence"/>
</dbReference>
<evidence type="ECO:0000256" key="1">
    <source>
        <dbReference type="SAM" id="MobiDB-lite"/>
    </source>
</evidence>
<reference evidence="3" key="1">
    <citation type="journal article" date="2019" name="Int. J. Syst. Evol. Microbiol.">
        <title>The Global Catalogue of Microorganisms (GCM) 10K type strain sequencing project: providing services to taxonomists for standard genome sequencing and annotation.</title>
        <authorList>
            <consortium name="The Broad Institute Genomics Platform"/>
            <consortium name="The Broad Institute Genome Sequencing Center for Infectious Disease"/>
            <person name="Wu L."/>
            <person name="Ma J."/>
        </authorList>
    </citation>
    <scope>NUCLEOTIDE SEQUENCE [LARGE SCALE GENOMIC DNA]</scope>
    <source>
        <strain evidence="3">JCM 17589</strain>
    </source>
</reference>
<gene>
    <name evidence="2" type="ORF">GCM10022285_38880</name>
</gene>
<organism evidence="2 3">
    <name type="scientific">Streptomyces tunisiensis</name>
    <dbReference type="NCBI Taxonomy" id="948699"/>
    <lineage>
        <taxon>Bacteria</taxon>
        <taxon>Bacillati</taxon>
        <taxon>Actinomycetota</taxon>
        <taxon>Actinomycetes</taxon>
        <taxon>Kitasatosporales</taxon>
        <taxon>Streptomycetaceae</taxon>
        <taxon>Streptomyces</taxon>
    </lineage>
</organism>
<accession>A0ABP7YR13</accession>
<protein>
    <recommendedName>
        <fullName evidence="4">Monooxygenase</fullName>
    </recommendedName>
</protein>
<sequence>MPWSPPCEGTSATGTPPSARRRAPDRDRCARATGPRTAAWTAHASSTPSAVRTGPCWHWARTPPNRPRAYGSCAARPTGRTYGTGLFLVRPDGYVGWAGDTPDGLGACLARFGTR</sequence>
<feature type="region of interest" description="Disordered" evidence="1">
    <location>
        <begin position="1"/>
        <end position="52"/>
    </location>
</feature>
<dbReference type="Gene3D" id="3.40.30.120">
    <property type="match status" value="1"/>
</dbReference>
<proteinExistence type="predicted"/>
<dbReference type="EMBL" id="BAABBU010000016">
    <property type="protein sequence ID" value="GAA4140003.1"/>
    <property type="molecule type" value="Genomic_DNA"/>
</dbReference>
<evidence type="ECO:0000313" key="3">
    <source>
        <dbReference type="Proteomes" id="UP001501845"/>
    </source>
</evidence>
<dbReference type="Pfam" id="PF21274">
    <property type="entry name" value="Rng_hyd_C"/>
    <property type="match status" value="1"/>
</dbReference>
<evidence type="ECO:0000313" key="2">
    <source>
        <dbReference type="EMBL" id="GAA4140003.1"/>
    </source>
</evidence>